<gene>
    <name evidence="1" type="ORF">ACFQ5P_15215</name>
</gene>
<dbReference type="Proteomes" id="UP001597302">
    <property type="component" value="Unassembled WGS sequence"/>
</dbReference>
<evidence type="ECO:0000313" key="1">
    <source>
        <dbReference type="EMBL" id="MFD1482645.1"/>
    </source>
</evidence>
<dbReference type="RefSeq" id="WP_131574153.1">
    <property type="nucleotide sequence ID" value="NZ_CBCSAJ010000036.1"/>
</dbReference>
<name>A0ABW4DYG0_9RHOB</name>
<reference evidence="2" key="1">
    <citation type="journal article" date="2019" name="Int. J. Syst. Evol. Microbiol.">
        <title>The Global Catalogue of Microorganisms (GCM) 10K type strain sequencing project: providing services to taxonomists for standard genome sequencing and annotation.</title>
        <authorList>
            <consortium name="The Broad Institute Genomics Platform"/>
            <consortium name="The Broad Institute Genome Sequencing Center for Infectious Disease"/>
            <person name="Wu L."/>
            <person name="Ma J."/>
        </authorList>
    </citation>
    <scope>NUCLEOTIDE SEQUENCE [LARGE SCALE GENOMIC DNA]</scope>
    <source>
        <strain evidence="2">CCM 8875</strain>
    </source>
</reference>
<organism evidence="1 2">
    <name type="scientific">Paracoccus nototheniae</name>
    <dbReference type="NCBI Taxonomy" id="2489002"/>
    <lineage>
        <taxon>Bacteria</taxon>
        <taxon>Pseudomonadati</taxon>
        <taxon>Pseudomonadota</taxon>
        <taxon>Alphaproteobacteria</taxon>
        <taxon>Rhodobacterales</taxon>
        <taxon>Paracoccaceae</taxon>
        <taxon>Paracoccus</taxon>
    </lineage>
</organism>
<comment type="caution">
    <text evidence="1">The sequence shown here is derived from an EMBL/GenBank/DDBJ whole genome shotgun (WGS) entry which is preliminary data.</text>
</comment>
<evidence type="ECO:0000313" key="2">
    <source>
        <dbReference type="Proteomes" id="UP001597302"/>
    </source>
</evidence>
<sequence length="105" mass="11124">MVSTLRNGVPTFAVDPVSGGDKVTRQADKPGWTEAFKPELVSDENLSTTVTRCLSEAGGAKSALVKEPAILFLKDFGVEFTVALQVSPGPKLRVALIPKVGKVLE</sequence>
<keyword evidence="2" id="KW-1185">Reference proteome</keyword>
<dbReference type="EMBL" id="JBHTOQ010000032">
    <property type="protein sequence ID" value="MFD1482645.1"/>
    <property type="molecule type" value="Genomic_DNA"/>
</dbReference>
<accession>A0ABW4DYG0</accession>
<proteinExistence type="predicted"/>
<protein>
    <submittedName>
        <fullName evidence="1">Uncharacterized protein</fullName>
    </submittedName>
</protein>